<dbReference type="PANTHER" id="PTHR48090:SF7">
    <property type="entry name" value="RFBJ PROTEIN"/>
    <property type="match status" value="1"/>
</dbReference>
<dbReference type="PANTHER" id="PTHR48090">
    <property type="entry name" value="UNDECAPRENYL-PHOSPHATE 4-DEOXY-4-FORMAMIDO-L-ARABINOSE TRANSFERASE-RELATED"/>
    <property type="match status" value="1"/>
</dbReference>
<sequence length="394" mass="42447">MLLSIVVPTFNEAPNIEELVRRIASTVDGAGIEAEIVFVDDSTDTTADVIREVADRVTAERDRDAASTSLPVRLIHRDHPSGGLGGAVMAGFEAAASDACLVMDGDLQHPPEEIPTLWRRFARGDVDVVIASRYAGGGTAGGLADRTRVMVSKGATALTRAMFPIRLKDVSDPMTGFFLVDRRTVDGAQLKPRGFKILLEILARRPMRVAEVPFDFADRHAGESKASVRQGVHFLTQLTALRFGKMSLFAIIGGLGAIVNIAIVWALTHLDVDYIVAAVIAAEVTIIGNFLLQERFVFQDMRENASGVWQRFAKSFAFNNAEAVIRIPIVALMVSSGHISAVVATAITLVIAFFVRFVFHSLVVYAPRKAGVAASPARVLVDELDAQATAPGEL</sequence>
<keyword evidence="10" id="KW-1185">Reference proteome</keyword>
<dbReference type="Proteomes" id="UP000598426">
    <property type="component" value="Unassembled WGS sequence"/>
</dbReference>
<keyword evidence="4 6" id="KW-1133">Transmembrane helix</keyword>
<reference evidence="9 10" key="1">
    <citation type="submission" date="2020-09" db="EMBL/GenBank/DDBJ databases">
        <title>Isolation and identification of active actinomycetes.</title>
        <authorList>
            <person name="Li X."/>
        </authorList>
    </citation>
    <scope>NUCLEOTIDE SEQUENCE [LARGE SCALE GENOMIC DNA]</scope>
    <source>
        <strain evidence="9 10">NEAU-LLC</strain>
    </source>
</reference>
<evidence type="ECO:0000256" key="6">
    <source>
        <dbReference type="SAM" id="Phobius"/>
    </source>
</evidence>
<dbReference type="InterPro" id="IPR007267">
    <property type="entry name" value="GtrA_DPMS_TM"/>
</dbReference>
<dbReference type="InterPro" id="IPR029044">
    <property type="entry name" value="Nucleotide-diphossugar_trans"/>
</dbReference>
<feature type="domain" description="GtrA/DPMS transmembrane" evidence="8">
    <location>
        <begin position="249"/>
        <end position="364"/>
    </location>
</feature>
<comment type="subcellular location">
    <subcellularLocation>
        <location evidence="1">Membrane</location>
        <topology evidence="1">Multi-pass membrane protein</topology>
    </subcellularLocation>
</comment>
<comment type="similarity">
    <text evidence="2">Belongs to the glycosyltransferase 2 family.</text>
</comment>
<evidence type="ECO:0000313" key="10">
    <source>
        <dbReference type="Proteomes" id="UP000598426"/>
    </source>
</evidence>
<evidence type="ECO:0000259" key="8">
    <source>
        <dbReference type="Pfam" id="PF04138"/>
    </source>
</evidence>
<accession>A0ABR8NKZ4</accession>
<evidence type="ECO:0000259" key="7">
    <source>
        <dbReference type="Pfam" id="PF00535"/>
    </source>
</evidence>
<feature type="domain" description="Glycosyltransferase 2-like" evidence="7">
    <location>
        <begin position="4"/>
        <end position="177"/>
    </location>
</feature>
<dbReference type="RefSeq" id="WP_191170968.1">
    <property type="nucleotide sequence ID" value="NZ_JACXZS010000003.1"/>
</dbReference>
<protein>
    <submittedName>
        <fullName evidence="9">Glycosyltransferase</fullName>
    </submittedName>
</protein>
<dbReference type="Pfam" id="PF04138">
    <property type="entry name" value="GtrA_DPMS_TM"/>
    <property type="match status" value="1"/>
</dbReference>
<dbReference type="EMBL" id="JACXZS010000003">
    <property type="protein sequence ID" value="MBD3941345.1"/>
    <property type="molecule type" value="Genomic_DNA"/>
</dbReference>
<proteinExistence type="inferred from homology"/>
<evidence type="ECO:0000256" key="1">
    <source>
        <dbReference type="ARBA" id="ARBA00004141"/>
    </source>
</evidence>
<keyword evidence="5 6" id="KW-0472">Membrane</keyword>
<organism evidence="9 10">
    <name type="scientific">Microbacterium helvum</name>
    <dbReference type="NCBI Taxonomy" id="2773713"/>
    <lineage>
        <taxon>Bacteria</taxon>
        <taxon>Bacillati</taxon>
        <taxon>Actinomycetota</taxon>
        <taxon>Actinomycetes</taxon>
        <taxon>Micrococcales</taxon>
        <taxon>Microbacteriaceae</taxon>
        <taxon>Microbacterium</taxon>
    </lineage>
</organism>
<keyword evidence="3 6" id="KW-0812">Transmembrane</keyword>
<dbReference type="Gene3D" id="3.90.550.10">
    <property type="entry name" value="Spore Coat Polysaccharide Biosynthesis Protein SpsA, Chain A"/>
    <property type="match status" value="1"/>
</dbReference>
<name>A0ABR8NKZ4_9MICO</name>
<evidence type="ECO:0000256" key="3">
    <source>
        <dbReference type="ARBA" id="ARBA00022692"/>
    </source>
</evidence>
<feature type="transmembrane region" description="Helical" evidence="6">
    <location>
        <begin position="339"/>
        <end position="359"/>
    </location>
</feature>
<evidence type="ECO:0000256" key="4">
    <source>
        <dbReference type="ARBA" id="ARBA00022989"/>
    </source>
</evidence>
<dbReference type="SUPFAM" id="SSF53448">
    <property type="entry name" value="Nucleotide-diphospho-sugar transferases"/>
    <property type="match status" value="1"/>
</dbReference>
<dbReference type="InterPro" id="IPR001173">
    <property type="entry name" value="Glyco_trans_2-like"/>
</dbReference>
<comment type="caution">
    <text evidence="9">The sequence shown here is derived from an EMBL/GenBank/DDBJ whole genome shotgun (WGS) entry which is preliminary data.</text>
</comment>
<gene>
    <name evidence="9" type="ORF">IF188_06485</name>
</gene>
<evidence type="ECO:0000256" key="2">
    <source>
        <dbReference type="ARBA" id="ARBA00006739"/>
    </source>
</evidence>
<evidence type="ECO:0000256" key="5">
    <source>
        <dbReference type="ARBA" id="ARBA00023136"/>
    </source>
</evidence>
<dbReference type="Pfam" id="PF00535">
    <property type="entry name" value="Glycos_transf_2"/>
    <property type="match status" value="1"/>
</dbReference>
<dbReference type="InterPro" id="IPR050256">
    <property type="entry name" value="Glycosyltransferase_2"/>
</dbReference>
<evidence type="ECO:0000313" key="9">
    <source>
        <dbReference type="EMBL" id="MBD3941345.1"/>
    </source>
</evidence>
<feature type="transmembrane region" description="Helical" evidence="6">
    <location>
        <begin position="274"/>
        <end position="292"/>
    </location>
</feature>
<feature type="transmembrane region" description="Helical" evidence="6">
    <location>
        <begin position="248"/>
        <end position="268"/>
    </location>
</feature>